<dbReference type="InterPro" id="IPR036388">
    <property type="entry name" value="WH-like_DNA-bd_sf"/>
</dbReference>
<dbReference type="GO" id="GO:0003677">
    <property type="term" value="F:DNA binding"/>
    <property type="evidence" value="ECO:0007669"/>
    <property type="project" value="UniProtKB-KW"/>
</dbReference>
<dbReference type="GeneID" id="98055587"/>
<dbReference type="InterPro" id="IPR036390">
    <property type="entry name" value="WH_DNA-bd_sf"/>
</dbReference>
<dbReference type="AlphaFoldDB" id="A0A852W244"/>
<keyword evidence="3" id="KW-1185">Reference proteome</keyword>
<gene>
    <name evidence="2" type="ORF">HDA37_000311</name>
</gene>
<dbReference type="GO" id="GO:0003700">
    <property type="term" value="F:DNA-binding transcription factor activity"/>
    <property type="evidence" value="ECO:0007669"/>
    <property type="project" value="InterPro"/>
</dbReference>
<evidence type="ECO:0000259" key="1">
    <source>
        <dbReference type="PROSITE" id="PS50995"/>
    </source>
</evidence>
<reference evidence="2 3" key="1">
    <citation type="submission" date="2020-07" db="EMBL/GenBank/DDBJ databases">
        <title>Sequencing the genomes of 1000 actinobacteria strains.</title>
        <authorList>
            <person name="Klenk H.-P."/>
        </authorList>
    </citation>
    <scope>NUCLEOTIDE SEQUENCE [LARGE SCALE GENOMIC DNA]</scope>
    <source>
        <strain evidence="2 3">DSM 44749</strain>
    </source>
</reference>
<organism evidence="2 3">
    <name type="scientific">Pseudonocardia alni</name>
    <name type="common">Amycolata alni</name>
    <dbReference type="NCBI Taxonomy" id="33907"/>
    <lineage>
        <taxon>Bacteria</taxon>
        <taxon>Bacillati</taxon>
        <taxon>Actinomycetota</taxon>
        <taxon>Actinomycetes</taxon>
        <taxon>Pseudonocardiales</taxon>
        <taxon>Pseudonocardiaceae</taxon>
        <taxon>Pseudonocardia</taxon>
    </lineage>
</organism>
<proteinExistence type="predicted"/>
<sequence>MPDRDQTRTSRSDLVDTFWSVARSLRHASAERLAGWGLTPSQARALGTLVRHGEMRPGALAGHLRITPRSATEVVDALAGLGMVERATDPADRRAVLVRVTDKGAATTQAVRAARADGAEALFARLSDADRRELTRILGVLRDGTDGHRPC</sequence>
<dbReference type="Pfam" id="PF01047">
    <property type="entry name" value="MarR"/>
    <property type="match status" value="1"/>
</dbReference>
<dbReference type="RefSeq" id="WP_062394714.1">
    <property type="nucleotide sequence ID" value="NZ_BAAAJZ010000011.1"/>
</dbReference>
<dbReference type="Gene3D" id="1.10.10.10">
    <property type="entry name" value="Winged helix-like DNA-binding domain superfamily/Winged helix DNA-binding domain"/>
    <property type="match status" value="1"/>
</dbReference>
<comment type="caution">
    <text evidence="2">The sequence shown here is derived from an EMBL/GenBank/DDBJ whole genome shotgun (WGS) entry which is preliminary data.</text>
</comment>
<dbReference type="PANTHER" id="PTHR33164">
    <property type="entry name" value="TRANSCRIPTIONAL REGULATOR, MARR FAMILY"/>
    <property type="match status" value="1"/>
</dbReference>
<dbReference type="SUPFAM" id="SSF46785">
    <property type="entry name" value="Winged helix' DNA-binding domain"/>
    <property type="match status" value="1"/>
</dbReference>
<accession>A0A852W244</accession>
<dbReference type="PROSITE" id="PS50995">
    <property type="entry name" value="HTH_MARR_2"/>
    <property type="match status" value="1"/>
</dbReference>
<protein>
    <submittedName>
        <fullName evidence="2">DNA-binding MarR family transcriptional regulator</fullName>
    </submittedName>
</protein>
<dbReference type="GO" id="GO:0006950">
    <property type="term" value="P:response to stress"/>
    <property type="evidence" value="ECO:0007669"/>
    <property type="project" value="TreeGrafter"/>
</dbReference>
<evidence type="ECO:0000313" key="2">
    <source>
        <dbReference type="EMBL" id="NYG00026.1"/>
    </source>
</evidence>
<dbReference type="PANTHER" id="PTHR33164:SF43">
    <property type="entry name" value="HTH-TYPE TRANSCRIPTIONAL REPRESSOR YETL"/>
    <property type="match status" value="1"/>
</dbReference>
<keyword evidence="2" id="KW-0238">DNA-binding</keyword>
<evidence type="ECO:0000313" key="3">
    <source>
        <dbReference type="Proteomes" id="UP000549695"/>
    </source>
</evidence>
<name>A0A852W244_PSEA5</name>
<dbReference type="SMART" id="SM00347">
    <property type="entry name" value="HTH_MARR"/>
    <property type="match status" value="1"/>
</dbReference>
<dbReference type="InterPro" id="IPR039422">
    <property type="entry name" value="MarR/SlyA-like"/>
</dbReference>
<dbReference type="EMBL" id="JACCCZ010000001">
    <property type="protein sequence ID" value="NYG00026.1"/>
    <property type="molecule type" value="Genomic_DNA"/>
</dbReference>
<feature type="domain" description="HTH marR-type" evidence="1">
    <location>
        <begin position="11"/>
        <end position="143"/>
    </location>
</feature>
<dbReference type="InterPro" id="IPR000835">
    <property type="entry name" value="HTH_MarR-typ"/>
</dbReference>
<dbReference type="Proteomes" id="UP000549695">
    <property type="component" value="Unassembled WGS sequence"/>
</dbReference>